<dbReference type="STRING" id="183478.A0A364MWD6"/>
<dbReference type="InterPro" id="IPR036771">
    <property type="entry name" value="ATPsynth_dsu/esu_N"/>
</dbReference>
<dbReference type="PANTHER" id="PTHR13822:SF7">
    <property type="entry name" value="ATP SYNTHASE SUBUNIT DELTA, MITOCHONDRIAL"/>
    <property type="match status" value="1"/>
</dbReference>
<dbReference type="Pfam" id="PF02823">
    <property type="entry name" value="ATP-synt_DE_N"/>
    <property type="match status" value="1"/>
</dbReference>
<proteinExistence type="inferred from homology"/>
<dbReference type="Gene3D" id="2.60.15.10">
    <property type="entry name" value="F0F1 ATP synthase delta/epsilon subunit, N-terminal"/>
    <property type="match status" value="1"/>
</dbReference>
<evidence type="ECO:0000256" key="2">
    <source>
        <dbReference type="ARBA" id="ARBA00005712"/>
    </source>
</evidence>
<evidence type="ECO:0000256" key="13">
    <source>
        <dbReference type="ARBA" id="ARBA00031669"/>
    </source>
</evidence>
<evidence type="ECO:0000256" key="14">
    <source>
        <dbReference type="SAM" id="MobiDB-lite"/>
    </source>
</evidence>
<evidence type="ECO:0000256" key="9">
    <source>
        <dbReference type="ARBA" id="ARBA00023128"/>
    </source>
</evidence>
<feature type="compositionally biased region" description="Basic and acidic residues" evidence="14">
    <location>
        <begin position="1091"/>
        <end position="1106"/>
    </location>
</feature>
<evidence type="ECO:0000259" key="15">
    <source>
        <dbReference type="Pfam" id="PF02823"/>
    </source>
</evidence>
<evidence type="ECO:0000313" key="16">
    <source>
        <dbReference type="EMBL" id="RAR05521.1"/>
    </source>
</evidence>
<sequence length="1106" mass="121199">MSSLRIARAALRARPAAIARPIQRRGYAEVANDKIKLSLALPHQSIYKSQDVVQVNLPAETGEMGVLANHVASIEQLKPGLVEIIEEQGGSKQFFLSGGFAVVQPNSVLSINAVEGYPLEDFSAEAVRNQMAEAQKIAGGNGSETDIAEAKIELEQTTAITKGSKTPQSTLHMPPGFDQPTSSSTSRAINTGFCEQTSPSQTIRRRLGRFENPVPVTCPKKSNPSPLVPTQNDATDPPTLTLPEQPIRCQRTSPTGRKSPAYLQGKNPYGQVLERIEHPYRKPRTTASEAEAPFEPSPDADRQPNTPGGFGHRLRTLVQDPRSTDLQSHQQPAEAPFKPRKPVSVRSIKNSYEIKFSQHPRGSALLPSALAPCGRTSVPSPELIFPSMGVDPHTFRLDASQTSDKEQHNNGLLLQHLTASSSSTVDAVQYVVPYAQGGTNDYVPGVVITNDTSSKPLSHEHGHISPENAQEFTDHRRPMNILANQNREAKPTGSKRVADKSLQPDAISNAPPDHKEPTQSINQSRTSKDTVRRPTIHKSMIGAEISEVGTSGLLSQQQESRRAKSSRDIRRTFEDRGTSPSPVQSRRSRCAALTEDGSHSDSLAARRSSKTSSPNFEIFRNKFNRPSDVSERAAHIVSLGLSHDGTSSPSPSRGNSPSIPVPIANIGIEAQYNDVEVPDHVDDRQGFGRRITQDFGFPGAHIRPRGITTKRPLQDPGKWVKRACGHFSYMCDDEHREQAQTRRCRQCSTRLPPQTQAAYLRRARRRTATGSINSVSSSSNKLKLAGTRSSDCCRHHAQQVPNDQCRDGLANDLGRIIDSILKEHANTLQSVIDTIKLSQPGIVKVRKVSRDIITQCQLGGVCANPSHLVCSSDSECQPTVPLLPPKAAERLNVGSQGQLGPNLNDPRSRLREAVKTVPDLLHLVNSAADDFGIDLDRRPTPKDEVLFRNAPYESTSCASVSSRLDMPLGNTEENARSNALLSEDDWPQETRRHLTDLSDTRDWLMYGLESIAGDLSVSLSEDEDIRPGCKHAKFGLNERSFDLSGDPTRLDNNANALVSEDVAKITEERDRQRPAPARARTSTCSTLTSHVTEHLRESEDTPPRQI</sequence>
<evidence type="ECO:0000256" key="5">
    <source>
        <dbReference type="ARBA" id="ARBA00022781"/>
    </source>
</evidence>
<evidence type="ECO:0000256" key="6">
    <source>
        <dbReference type="ARBA" id="ARBA00022792"/>
    </source>
</evidence>
<evidence type="ECO:0000256" key="4">
    <source>
        <dbReference type="ARBA" id="ARBA00022448"/>
    </source>
</evidence>
<evidence type="ECO:0000256" key="10">
    <source>
        <dbReference type="ARBA" id="ARBA00023136"/>
    </source>
</evidence>
<evidence type="ECO:0000256" key="1">
    <source>
        <dbReference type="ARBA" id="ARBA00004273"/>
    </source>
</evidence>
<feature type="region of interest" description="Disordered" evidence="14">
    <location>
        <begin position="1067"/>
        <end position="1106"/>
    </location>
</feature>
<feature type="region of interest" description="Disordered" evidence="14">
    <location>
        <begin position="690"/>
        <end position="714"/>
    </location>
</feature>
<comment type="similarity">
    <text evidence="2">Belongs to the ATPase epsilon chain family.</text>
</comment>
<feature type="compositionally biased region" description="Polar residues" evidence="14">
    <location>
        <begin position="158"/>
        <end position="171"/>
    </location>
</feature>
<dbReference type="GO" id="GO:0045259">
    <property type="term" value="C:proton-transporting ATP synthase complex"/>
    <property type="evidence" value="ECO:0007669"/>
    <property type="project" value="UniProtKB-KW"/>
</dbReference>
<dbReference type="GO" id="GO:0005743">
    <property type="term" value="C:mitochondrial inner membrane"/>
    <property type="evidence" value="ECO:0007669"/>
    <property type="project" value="UniProtKB-SubCell"/>
</dbReference>
<protein>
    <recommendedName>
        <fullName evidence="3">ATP synthase subunit delta, mitochondrial</fullName>
    </recommendedName>
    <alternativeName>
        <fullName evidence="13">F-ATPase delta subunit</fullName>
    </alternativeName>
</protein>
<dbReference type="AlphaFoldDB" id="A0A364MWD6"/>
<dbReference type="SUPFAM" id="SSF51344">
    <property type="entry name" value="Epsilon subunit of F1F0-ATP synthase N-terminal domain"/>
    <property type="match status" value="1"/>
</dbReference>
<comment type="subcellular location">
    <subcellularLocation>
        <location evidence="1">Mitochondrion inner membrane</location>
    </subcellularLocation>
</comment>
<feature type="domain" description="ATP synthase F1 complex delta/epsilon subunit N-terminal" evidence="15">
    <location>
        <begin position="36"/>
        <end position="108"/>
    </location>
</feature>
<evidence type="ECO:0000256" key="12">
    <source>
        <dbReference type="ARBA" id="ARBA00023310"/>
    </source>
</evidence>
<name>A0A364MWD6_STELY</name>
<keyword evidence="10" id="KW-0472">Membrane</keyword>
<keyword evidence="6" id="KW-0999">Mitochondrion inner membrane</keyword>
<feature type="compositionally biased region" description="Polar residues" evidence="14">
    <location>
        <begin position="1081"/>
        <end position="1090"/>
    </location>
</feature>
<keyword evidence="8" id="KW-0406">Ion transport</keyword>
<keyword evidence="9" id="KW-0496">Mitochondrion</keyword>
<feature type="compositionally biased region" description="Basic and acidic residues" evidence="14">
    <location>
        <begin position="559"/>
        <end position="577"/>
    </location>
</feature>
<dbReference type="FunFam" id="2.60.15.10:FF:000003">
    <property type="entry name" value="ATP synthase subunit delta, mitochondrial"/>
    <property type="match status" value="1"/>
</dbReference>
<evidence type="ECO:0000313" key="17">
    <source>
        <dbReference type="Proteomes" id="UP000249619"/>
    </source>
</evidence>
<dbReference type="GO" id="GO:0046933">
    <property type="term" value="F:proton-transporting ATP synthase activity, rotational mechanism"/>
    <property type="evidence" value="ECO:0007669"/>
    <property type="project" value="InterPro"/>
</dbReference>
<gene>
    <name evidence="16" type="ORF">DDE83_007345</name>
</gene>
<evidence type="ECO:0000256" key="7">
    <source>
        <dbReference type="ARBA" id="ARBA00022946"/>
    </source>
</evidence>
<dbReference type="PANTHER" id="PTHR13822">
    <property type="entry name" value="ATP SYNTHASE DELTA/EPSILON CHAIN"/>
    <property type="match status" value="1"/>
</dbReference>
<evidence type="ECO:0000256" key="3">
    <source>
        <dbReference type="ARBA" id="ARBA00016960"/>
    </source>
</evidence>
<feature type="compositionally biased region" description="Polar residues" evidence="14">
    <location>
        <begin position="220"/>
        <end position="234"/>
    </location>
</feature>
<reference evidence="17" key="1">
    <citation type="submission" date="2018-05" db="EMBL/GenBank/DDBJ databases">
        <title>Draft genome sequence of Stemphylium lycopersici strain CIDEFI 213.</title>
        <authorList>
            <person name="Medina R."/>
            <person name="Franco M.E.E."/>
            <person name="Lucentini C.G."/>
            <person name="Saparrat M.C.N."/>
            <person name="Balatti P.A."/>
        </authorList>
    </citation>
    <scope>NUCLEOTIDE SEQUENCE [LARGE SCALE GENOMIC DNA]</scope>
    <source>
        <strain evidence="17">CIDEFI 213</strain>
    </source>
</reference>
<feature type="region of interest" description="Disordered" evidence="14">
    <location>
        <begin position="212"/>
        <end position="342"/>
    </location>
</feature>
<keyword evidence="4" id="KW-0813">Transport</keyword>
<feature type="compositionally biased region" description="Polar residues" evidence="14">
    <location>
        <begin position="548"/>
        <end position="558"/>
    </location>
</feature>
<keyword evidence="11" id="KW-0139">CF(1)</keyword>
<feature type="region of interest" description="Disordered" evidence="14">
    <location>
        <begin position="450"/>
        <end position="613"/>
    </location>
</feature>
<keyword evidence="7" id="KW-0809">Transit peptide</keyword>
<dbReference type="HAMAP" id="MF_00530">
    <property type="entry name" value="ATP_synth_epsil_bac"/>
    <property type="match status" value="1"/>
</dbReference>
<evidence type="ECO:0000256" key="8">
    <source>
        <dbReference type="ARBA" id="ARBA00023065"/>
    </source>
</evidence>
<comment type="caution">
    <text evidence="16">The sequence shown here is derived from an EMBL/GenBank/DDBJ whole genome shotgun (WGS) entry which is preliminary data.</text>
</comment>
<dbReference type="InterPro" id="IPR001469">
    <property type="entry name" value="ATP_synth_F1_dsu/esu"/>
</dbReference>
<organism evidence="16 17">
    <name type="scientific">Stemphylium lycopersici</name>
    <name type="common">Tomato gray leaf spot disease fungus</name>
    <name type="synonym">Thyrospora lycopersici</name>
    <dbReference type="NCBI Taxonomy" id="183478"/>
    <lineage>
        <taxon>Eukaryota</taxon>
        <taxon>Fungi</taxon>
        <taxon>Dikarya</taxon>
        <taxon>Ascomycota</taxon>
        <taxon>Pezizomycotina</taxon>
        <taxon>Dothideomycetes</taxon>
        <taxon>Pleosporomycetidae</taxon>
        <taxon>Pleosporales</taxon>
        <taxon>Pleosporineae</taxon>
        <taxon>Pleosporaceae</taxon>
        <taxon>Stemphylium</taxon>
    </lineage>
</organism>
<dbReference type="Gene3D" id="6.10.140.880">
    <property type="match status" value="1"/>
</dbReference>
<accession>A0A364MWD6</accession>
<dbReference type="InterPro" id="IPR020546">
    <property type="entry name" value="ATP_synth_F1_dsu/esu_N"/>
</dbReference>
<keyword evidence="17" id="KW-1185">Reference proteome</keyword>
<feature type="region of interest" description="Disordered" evidence="14">
    <location>
        <begin position="158"/>
        <end position="187"/>
    </location>
</feature>
<evidence type="ECO:0000256" key="11">
    <source>
        <dbReference type="ARBA" id="ARBA00023196"/>
    </source>
</evidence>
<keyword evidence="5" id="KW-0375">Hydrogen ion transport</keyword>
<keyword evidence="12" id="KW-0066">ATP synthesis</keyword>
<dbReference type="EMBL" id="QGDH01000132">
    <property type="protein sequence ID" value="RAR05521.1"/>
    <property type="molecule type" value="Genomic_DNA"/>
</dbReference>
<dbReference type="Proteomes" id="UP000249619">
    <property type="component" value="Unassembled WGS sequence"/>
</dbReference>
<dbReference type="CDD" id="cd12152">
    <property type="entry name" value="F1-ATPase_delta"/>
    <property type="match status" value="1"/>
</dbReference>